<name>A0A9W9HYL4_9EURO</name>
<dbReference type="AlphaFoldDB" id="A0A9W9HYL4"/>
<dbReference type="EMBL" id="JAPQKO010000005">
    <property type="protein sequence ID" value="KAJ5161363.1"/>
    <property type="molecule type" value="Genomic_DNA"/>
</dbReference>
<dbReference type="CDD" id="cd00167">
    <property type="entry name" value="SANT"/>
    <property type="match status" value="1"/>
</dbReference>
<feature type="compositionally biased region" description="Basic and acidic residues" evidence="1">
    <location>
        <begin position="367"/>
        <end position="376"/>
    </location>
</feature>
<evidence type="ECO:0008006" key="4">
    <source>
        <dbReference type="Google" id="ProtNLM"/>
    </source>
</evidence>
<feature type="compositionally biased region" description="Polar residues" evidence="1">
    <location>
        <begin position="516"/>
        <end position="532"/>
    </location>
</feature>
<feature type="compositionally biased region" description="Basic and acidic residues" evidence="1">
    <location>
        <begin position="185"/>
        <end position="194"/>
    </location>
</feature>
<feature type="compositionally biased region" description="Polar residues" evidence="1">
    <location>
        <begin position="403"/>
        <end position="419"/>
    </location>
</feature>
<dbReference type="InterPro" id="IPR001005">
    <property type="entry name" value="SANT/Myb"/>
</dbReference>
<feature type="compositionally biased region" description="Basic residues" evidence="1">
    <location>
        <begin position="388"/>
        <end position="399"/>
    </location>
</feature>
<feature type="compositionally biased region" description="Basic and acidic residues" evidence="1">
    <location>
        <begin position="482"/>
        <end position="491"/>
    </location>
</feature>
<feature type="compositionally biased region" description="Low complexity" evidence="1">
    <location>
        <begin position="41"/>
        <end position="58"/>
    </location>
</feature>
<evidence type="ECO:0000256" key="1">
    <source>
        <dbReference type="SAM" id="MobiDB-lite"/>
    </source>
</evidence>
<reference evidence="2" key="2">
    <citation type="journal article" date="2023" name="IMA Fungus">
        <title>Comparative genomic study of the Penicillium genus elucidates a diverse pangenome and 15 lateral gene transfer events.</title>
        <authorList>
            <person name="Petersen C."/>
            <person name="Sorensen T."/>
            <person name="Nielsen M.R."/>
            <person name="Sondergaard T.E."/>
            <person name="Sorensen J.L."/>
            <person name="Fitzpatrick D.A."/>
            <person name="Frisvad J.C."/>
            <person name="Nielsen K.L."/>
        </authorList>
    </citation>
    <scope>NUCLEOTIDE SEQUENCE</scope>
    <source>
        <strain evidence="2">IBT 21917</strain>
    </source>
</reference>
<accession>A0A9W9HYL4</accession>
<feature type="compositionally biased region" description="Basic and acidic residues" evidence="1">
    <location>
        <begin position="227"/>
        <end position="240"/>
    </location>
</feature>
<feature type="region of interest" description="Disordered" evidence="1">
    <location>
        <begin position="591"/>
        <end position="618"/>
    </location>
</feature>
<dbReference type="Pfam" id="PF13921">
    <property type="entry name" value="Myb_DNA-bind_6"/>
    <property type="match status" value="1"/>
</dbReference>
<feature type="compositionally biased region" description="Basic and acidic residues" evidence="1">
    <location>
        <begin position="271"/>
        <end position="281"/>
    </location>
</feature>
<proteinExistence type="predicted"/>
<feature type="compositionally biased region" description="Polar residues" evidence="1">
    <location>
        <begin position="603"/>
        <end position="618"/>
    </location>
</feature>
<dbReference type="OrthoDB" id="4362101at2759"/>
<protein>
    <recommendedName>
        <fullName evidence="4">Myb-like domain-containing protein</fullName>
    </recommendedName>
</protein>
<feature type="region of interest" description="Disordered" evidence="1">
    <location>
        <begin position="36"/>
        <end position="78"/>
    </location>
</feature>
<gene>
    <name evidence="2" type="ORF">N7492_006755</name>
</gene>
<reference evidence="2" key="1">
    <citation type="submission" date="2022-11" db="EMBL/GenBank/DDBJ databases">
        <authorList>
            <person name="Petersen C."/>
        </authorList>
    </citation>
    <scope>NUCLEOTIDE SEQUENCE</scope>
    <source>
        <strain evidence="2">IBT 21917</strain>
    </source>
</reference>
<organism evidence="2 3">
    <name type="scientific">Penicillium capsulatum</name>
    <dbReference type="NCBI Taxonomy" id="69766"/>
    <lineage>
        <taxon>Eukaryota</taxon>
        <taxon>Fungi</taxon>
        <taxon>Dikarya</taxon>
        <taxon>Ascomycota</taxon>
        <taxon>Pezizomycotina</taxon>
        <taxon>Eurotiomycetes</taxon>
        <taxon>Eurotiomycetidae</taxon>
        <taxon>Eurotiales</taxon>
        <taxon>Aspergillaceae</taxon>
        <taxon>Penicillium</taxon>
    </lineage>
</organism>
<evidence type="ECO:0000313" key="3">
    <source>
        <dbReference type="Proteomes" id="UP001146351"/>
    </source>
</evidence>
<dbReference type="Gene3D" id="1.10.10.60">
    <property type="entry name" value="Homeodomain-like"/>
    <property type="match status" value="1"/>
</dbReference>
<keyword evidence="3" id="KW-1185">Reference proteome</keyword>
<feature type="compositionally biased region" description="Basic and acidic residues" evidence="1">
    <location>
        <begin position="591"/>
        <end position="602"/>
    </location>
</feature>
<comment type="caution">
    <text evidence="2">The sequence shown here is derived from an EMBL/GenBank/DDBJ whole genome shotgun (WGS) entry which is preliminary data.</text>
</comment>
<evidence type="ECO:0000313" key="2">
    <source>
        <dbReference type="EMBL" id="KAJ5161363.1"/>
    </source>
</evidence>
<feature type="region of interest" description="Disordered" evidence="1">
    <location>
        <begin position="352"/>
        <end position="419"/>
    </location>
</feature>
<feature type="region of interest" description="Disordered" evidence="1">
    <location>
        <begin position="464"/>
        <end position="532"/>
    </location>
</feature>
<sequence>MHISLDNINFYSHPPPAKSPPRAFPVSRWRPYETPLAPQALSHTPLPRLPSPRTTTTLASDARSIADPGFRTPTRENPDLCAVPNEFDIEIEEMAMAQNGSVAQDADLDIHCDLGLLNGPVTDVTQSQRTFVATGHPDRRPLVDAASNSDPACTPAEPDLHYFGPSFAPTDKLDLPRDSTVSFRSCDKSDKDPTPPEGQFPCERIPPLPSPGSLGSRHPQAGPVPETRMRDESVVDDTKTGPESCGDSAGDPIDGLTIQSVQVNGPSVREASPDNDGRLTEESQPPAPPGLRSRICPAKRPKFPLTSTRSLRPRPYARSTKSERLPAVSVVIPTRQTDELVANITMNSPTRAQHYDHWGDRNSSTINHDRPTRAVTREYSPFSGGSRPKARGRPRKRPKRTLENTTTSASDIIGKCTNQSQSPLDSGFAVGLGETQEIFGRGVLRIQSHGPRHAYFMTFLPEAPHQSSLPTPPKMPPYQSSRLDDTTENKSSRQVACGERHKRTKPTICEDGDVWSGSTNGPRTGISKQTSLSKGDQLLIQLKEQQKLSWNEIAKHFPGKSRGSLQVRYSTRLKRRNFGNITHGLDEKINSEDAARASRESLQRSINTGALSEQDMVT</sequence>
<dbReference type="Proteomes" id="UP001146351">
    <property type="component" value="Unassembled WGS sequence"/>
</dbReference>
<feature type="region of interest" description="Disordered" evidence="1">
    <location>
        <begin position="135"/>
        <end position="322"/>
    </location>
</feature>